<dbReference type="EMBL" id="MEUS01000034">
    <property type="protein sequence ID" value="OGC38352.1"/>
    <property type="molecule type" value="Genomic_DNA"/>
</dbReference>
<evidence type="ECO:0000256" key="5">
    <source>
        <dbReference type="SAM" id="MobiDB-lite"/>
    </source>
</evidence>
<dbReference type="GO" id="GO:0002181">
    <property type="term" value="P:cytoplasmic translation"/>
    <property type="evidence" value="ECO:0007669"/>
    <property type="project" value="TreeGrafter"/>
</dbReference>
<dbReference type="Gene3D" id="4.10.950.10">
    <property type="entry name" value="Ribosomal protein L2, domain 3"/>
    <property type="match status" value="1"/>
</dbReference>
<evidence type="ECO:0000259" key="7">
    <source>
        <dbReference type="SMART" id="SM01383"/>
    </source>
</evidence>
<dbReference type="GO" id="GO:0003723">
    <property type="term" value="F:RNA binding"/>
    <property type="evidence" value="ECO:0007669"/>
    <property type="project" value="InterPro"/>
</dbReference>
<evidence type="ECO:0000256" key="3">
    <source>
        <dbReference type="ARBA" id="ARBA00023274"/>
    </source>
</evidence>
<dbReference type="InterPro" id="IPR002171">
    <property type="entry name" value="Ribosomal_uL2"/>
</dbReference>
<evidence type="ECO:0000256" key="2">
    <source>
        <dbReference type="ARBA" id="ARBA00022980"/>
    </source>
</evidence>
<dbReference type="PANTHER" id="PTHR13691:SF5">
    <property type="entry name" value="LARGE RIBOSOMAL SUBUNIT PROTEIN UL2M"/>
    <property type="match status" value="1"/>
</dbReference>
<dbReference type="SMART" id="SM01383">
    <property type="entry name" value="Ribosomal_L2"/>
    <property type="match status" value="1"/>
</dbReference>
<evidence type="ECO:0000259" key="6">
    <source>
        <dbReference type="SMART" id="SM01382"/>
    </source>
</evidence>
<dbReference type="Pfam" id="PF03947">
    <property type="entry name" value="Ribosomal_L2_C"/>
    <property type="match status" value="1"/>
</dbReference>
<keyword evidence="3" id="KW-0687">Ribonucleoprotein</keyword>
<dbReference type="InterPro" id="IPR014726">
    <property type="entry name" value="Ribosomal_uL2_dom3"/>
</dbReference>
<dbReference type="InterPro" id="IPR008991">
    <property type="entry name" value="Translation_prot_SH3-like_sf"/>
</dbReference>
<dbReference type="SUPFAM" id="SSF50249">
    <property type="entry name" value="Nucleic acid-binding proteins"/>
    <property type="match status" value="1"/>
</dbReference>
<evidence type="ECO:0000313" key="9">
    <source>
        <dbReference type="Proteomes" id="UP000178270"/>
    </source>
</evidence>
<evidence type="ECO:0000313" key="8">
    <source>
        <dbReference type="EMBL" id="OGC38352.1"/>
    </source>
</evidence>
<feature type="domain" description="Large ribosomal subunit protein uL2 RNA-binding" evidence="7">
    <location>
        <begin position="41"/>
        <end position="116"/>
    </location>
</feature>
<proteinExistence type="inferred from homology"/>
<dbReference type="Proteomes" id="UP000178270">
    <property type="component" value="Unassembled WGS sequence"/>
</dbReference>
<dbReference type="FunFam" id="2.30.30.30:FF:000001">
    <property type="entry name" value="50S ribosomal protein L2"/>
    <property type="match status" value="1"/>
</dbReference>
<dbReference type="GO" id="GO:0003735">
    <property type="term" value="F:structural constituent of ribosome"/>
    <property type="evidence" value="ECO:0007669"/>
    <property type="project" value="InterPro"/>
</dbReference>
<sequence>MMIKKYRPYTPGTRTRKIFIRDVEDVRPEKSLTVDFKGAVGRSKGRVSIRHRERGAKKLYRMIDFKREKLNIPAKVASIQYDPNRGPNIALLNYADGEKRYILAPEGLEKGMIVMSGATSEFNVGNALPLENIPLGMAIHNIEINPGAGGVLVKGAGNSASILAKEGKYVNIKLPSGEVKKVLGKCYATVGVLSNMEHRNIRLGKAGINRHLGWRPAVRGVAMPDPGKHPHAGSYSKTGIGMPSPKSPWGQKTRGFITRRRKNTSYTIVTSRRKAKKG</sequence>
<dbReference type="InterPro" id="IPR014722">
    <property type="entry name" value="Rib_uL2_dom2"/>
</dbReference>
<dbReference type="InterPro" id="IPR005880">
    <property type="entry name" value="Ribosomal_uL2_bac/org-type"/>
</dbReference>
<dbReference type="InterPro" id="IPR022669">
    <property type="entry name" value="Ribosomal_uL2_C"/>
</dbReference>
<reference evidence="8 9" key="1">
    <citation type="journal article" date="2016" name="Nat. Commun.">
        <title>Thousands of microbial genomes shed light on interconnected biogeochemical processes in an aquifer system.</title>
        <authorList>
            <person name="Anantharaman K."/>
            <person name="Brown C.T."/>
            <person name="Hug L.A."/>
            <person name="Sharon I."/>
            <person name="Castelle C.J."/>
            <person name="Probst A.J."/>
            <person name="Thomas B.C."/>
            <person name="Singh A."/>
            <person name="Wilkins M.J."/>
            <person name="Karaoz U."/>
            <person name="Brodie E.L."/>
            <person name="Williams K.H."/>
            <person name="Hubbard S.S."/>
            <person name="Banfield J.F."/>
        </authorList>
    </citation>
    <scope>NUCLEOTIDE SEQUENCE [LARGE SCALE GENOMIC DNA]</scope>
</reference>
<feature type="region of interest" description="Disordered" evidence="5">
    <location>
        <begin position="223"/>
        <end position="255"/>
    </location>
</feature>
<dbReference type="InterPro" id="IPR012340">
    <property type="entry name" value="NA-bd_OB-fold"/>
</dbReference>
<accession>A0A1F4U0A5</accession>
<dbReference type="AlphaFoldDB" id="A0A1F4U0A5"/>
<gene>
    <name evidence="8" type="ORF">A3K42_00485</name>
</gene>
<dbReference type="Pfam" id="PF00181">
    <property type="entry name" value="Ribosomal_L2_N"/>
    <property type="match status" value="1"/>
</dbReference>
<feature type="domain" description="Large ribosomal subunit protein uL2 C-terminal" evidence="6">
    <location>
        <begin position="122"/>
        <end position="252"/>
    </location>
</feature>
<comment type="caution">
    <text evidence="8">The sequence shown here is derived from an EMBL/GenBank/DDBJ whole genome shotgun (WGS) entry which is preliminary data.</text>
</comment>
<keyword evidence="2 8" id="KW-0689">Ribosomal protein</keyword>
<dbReference type="PANTHER" id="PTHR13691">
    <property type="entry name" value="RIBOSOMAL PROTEIN L2"/>
    <property type="match status" value="1"/>
</dbReference>
<dbReference type="NCBIfam" id="TIGR01171">
    <property type="entry name" value="rplB_bact"/>
    <property type="match status" value="1"/>
</dbReference>
<comment type="similarity">
    <text evidence="1">Belongs to the universal ribosomal protein uL2 family.</text>
</comment>
<dbReference type="SMART" id="SM01382">
    <property type="entry name" value="Ribosomal_L2_C"/>
    <property type="match status" value="1"/>
</dbReference>
<name>A0A1F4U0A5_UNCKA</name>
<dbReference type="Gene3D" id="2.40.50.140">
    <property type="entry name" value="Nucleic acid-binding proteins"/>
    <property type="match status" value="1"/>
</dbReference>
<dbReference type="InterPro" id="IPR022666">
    <property type="entry name" value="Ribosomal_uL2_RNA-bd_dom"/>
</dbReference>
<dbReference type="GO" id="GO:0016740">
    <property type="term" value="F:transferase activity"/>
    <property type="evidence" value="ECO:0007669"/>
    <property type="project" value="InterPro"/>
</dbReference>
<dbReference type="Gene3D" id="2.30.30.30">
    <property type="match status" value="1"/>
</dbReference>
<dbReference type="SUPFAM" id="SSF50104">
    <property type="entry name" value="Translation proteins SH3-like domain"/>
    <property type="match status" value="1"/>
</dbReference>
<organism evidence="8 9">
    <name type="scientific">candidate division WWE3 bacterium RBG_13_37_7</name>
    <dbReference type="NCBI Taxonomy" id="1802609"/>
    <lineage>
        <taxon>Bacteria</taxon>
        <taxon>Katanobacteria</taxon>
    </lineage>
</organism>
<dbReference type="GO" id="GO:0015934">
    <property type="term" value="C:large ribosomal subunit"/>
    <property type="evidence" value="ECO:0007669"/>
    <property type="project" value="InterPro"/>
</dbReference>
<evidence type="ECO:0000256" key="4">
    <source>
        <dbReference type="ARBA" id="ARBA00035459"/>
    </source>
</evidence>
<evidence type="ECO:0000256" key="1">
    <source>
        <dbReference type="ARBA" id="ARBA00005636"/>
    </source>
</evidence>
<dbReference type="PIRSF" id="PIRSF002158">
    <property type="entry name" value="Ribosomal_L2"/>
    <property type="match status" value="1"/>
</dbReference>
<protein>
    <recommendedName>
        <fullName evidence="4">50S ribosomal protein L2</fullName>
    </recommendedName>
</protein>